<evidence type="ECO:0000313" key="9">
    <source>
        <dbReference type="Proteomes" id="UP000275267"/>
    </source>
</evidence>
<evidence type="ECO:0000256" key="3">
    <source>
        <dbReference type="ARBA" id="ARBA00022737"/>
    </source>
</evidence>
<dbReference type="CDD" id="cd14798">
    <property type="entry name" value="RX-CC_like"/>
    <property type="match status" value="1"/>
</dbReference>
<dbReference type="PRINTS" id="PR00364">
    <property type="entry name" value="DISEASERSIST"/>
</dbReference>
<dbReference type="InterPro" id="IPR041118">
    <property type="entry name" value="Rx_N"/>
</dbReference>
<sequence length="697" mass="78335">MEATAVSLARSVLDGVLSSAGTAVADEVARLAGVPKEVDFIRNELEMMRSFLKVASAHPEAAVRNDTVRTWVKQVRDLAYDVEDCLLDFALYADRASSSRAGSWSWLAPGAVAARHGIAARIRDLKARVEELNQRSLRYHVVVGSGGPTAPRGGEEQPPVLPDHDAQSAELALFQASADVVGRGREKAQLTELISGSNGAVGVVSVWGMGGMGKSSLVRMVLNDPVLLDEFDCGAWITVPHPLDGAEVFRRRLRKELGLARDQSVPENLQEKRYLVIVDDLHSQEEWENICQVFHHQSENRKGSRIIVTTRREDVARHCAGHVAGWDGHVYELKPLGDDESMDLLCQKKFRYEQDNVLVALCSHGMKVHLRTKGLIKYGYIPFYTPSCEKHVHDARYSIQVYKTTDYVCPTDMEDQARCILRRCRGLPLAISTIGGLLANRPKTSIEWRNLHEHLGAELESDLRNITKVIVSSYDGLPYHLKSIFLYLSISPENHEIRRTRLLRRWMAEGHISKKSDMPVEDNLRYLETLDIEDTHVRELPSGVAKLEKLHYLLSGVSFTKDLLQKMGESGKNYIFGQFVSDSCRGECPPGPGHHDITSRAHLKFLRRLVRVSNLPPGFRERDLQELFRPFGPLLLWDVPRFMNGMCGCRSYDQILMRFGVVVFEKRADGERAIDELNGHEAGGCKLRVDWAYPSCV</sequence>
<dbReference type="GO" id="GO:0003723">
    <property type="term" value="F:RNA binding"/>
    <property type="evidence" value="ECO:0007669"/>
    <property type="project" value="UniProtKB-UniRule"/>
</dbReference>
<feature type="domain" description="RRM" evidence="7">
    <location>
        <begin position="608"/>
        <end position="694"/>
    </location>
</feature>
<evidence type="ECO:0000256" key="1">
    <source>
        <dbReference type="ARBA" id="ARBA00008894"/>
    </source>
</evidence>
<dbReference type="EMBL" id="PQIB02000002">
    <property type="protein sequence ID" value="RLN33800.1"/>
    <property type="molecule type" value="Genomic_DNA"/>
</dbReference>
<dbReference type="Pfam" id="PF18052">
    <property type="entry name" value="Rx_N"/>
    <property type="match status" value="1"/>
</dbReference>
<dbReference type="InterPro" id="IPR035979">
    <property type="entry name" value="RBD_domain_sf"/>
</dbReference>
<proteinExistence type="inferred from homology"/>
<dbReference type="SUPFAM" id="SSF54928">
    <property type="entry name" value="RNA-binding domain, RBD"/>
    <property type="match status" value="1"/>
</dbReference>
<dbReference type="PROSITE" id="PS50102">
    <property type="entry name" value="RRM"/>
    <property type="match status" value="1"/>
</dbReference>
<evidence type="ECO:0000256" key="4">
    <source>
        <dbReference type="ARBA" id="ARBA00022741"/>
    </source>
</evidence>
<dbReference type="Gene3D" id="3.30.70.330">
    <property type="match status" value="1"/>
</dbReference>
<evidence type="ECO:0000259" key="7">
    <source>
        <dbReference type="PROSITE" id="PS50102"/>
    </source>
</evidence>
<dbReference type="OrthoDB" id="6161812at2759"/>
<evidence type="ECO:0000256" key="5">
    <source>
        <dbReference type="ARBA" id="ARBA00022821"/>
    </source>
</evidence>
<dbReference type="InterPro" id="IPR038005">
    <property type="entry name" value="RX-like_CC"/>
</dbReference>
<dbReference type="PANTHER" id="PTHR23155:SF1230">
    <property type="entry name" value="OS09G0517200 PROTEIN"/>
    <property type="match status" value="1"/>
</dbReference>
<dbReference type="InterPro" id="IPR036388">
    <property type="entry name" value="WH-like_DNA-bd_sf"/>
</dbReference>
<dbReference type="InterPro" id="IPR012677">
    <property type="entry name" value="Nucleotide-bd_a/b_plait_sf"/>
</dbReference>
<dbReference type="CDD" id="cd00590">
    <property type="entry name" value="RRM_SF"/>
    <property type="match status" value="1"/>
</dbReference>
<keyword evidence="2" id="KW-0433">Leucine-rich repeat</keyword>
<dbReference type="Gene3D" id="1.20.5.4130">
    <property type="match status" value="1"/>
</dbReference>
<keyword evidence="5" id="KW-0611">Plant defense</keyword>
<dbReference type="InterPro" id="IPR000504">
    <property type="entry name" value="RRM_dom"/>
</dbReference>
<dbReference type="SUPFAM" id="SSF52540">
    <property type="entry name" value="P-loop containing nucleoside triphosphate hydrolases"/>
    <property type="match status" value="2"/>
</dbReference>
<comment type="caution">
    <text evidence="8">The sequence shown here is derived from an EMBL/GenBank/DDBJ whole genome shotgun (WGS) entry which is preliminary data.</text>
</comment>
<gene>
    <name evidence="8" type="ORF">C2845_PM03G03260</name>
</gene>
<evidence type="ECO:0000256" key="2">
    <source>
        <dbReference type="ARBA" id="ARBA00022614"/>
    </source>
</evidence>
<comment type="similarity">
    <text evidence="1">Belongs to the disease resistance NB-LRR family.</text>
</comment>
<dbReference type="GO" id="GO:0098542">
    <property type="term" value="P:defense response to other organism"/>
    <property type="evidence" value="ECO:0007669"/>
    <property type="project" value="TreeGrafter"/>
</dbReference>
<dbReference type="STRING" id="4540.A0A3L6T9K2"/>
<evidence type="ECO:0000256" key="6">
    <source>
        <dbReference type="PROSITE-ProRule" id="PRU00176"/>
    </source>
</evidence>
<dbReference type="Pfam" id="PF00076">
    <property type="entry name" value="RRM_1"/>
    <property type="match status" value="1"/>
</dbReference>
<dbReference type="InterPro" id="IPR002182">
    <property type="entry name" value="NB-ARC"/>
</dbReference>
<dbReference type="Gene3D" id="1.10.10.10">
    <property type="entry name" value="Winged helix-like DNA-binding domain superfamily/Winged helix DNA-binding domain"/>
    <property type="match status" value="1"/>
</dbReference>
<dbReference type="InterPro" id="IPR027417">
    <property type="entry name" value="P-loop_NTPase"/>
</dbReference>
<evidence type="ECO:0000313" key="8">
    <source>
        <dbReference type="EMBL" id="RLN33800.1"/>
    </source>
</evidence>
<dbReference type="GO" id="GO:0043531">
    <property type="term" value="F:ADP binding"/>
    <property type="evidence" value="ECO:0007669"/>
    <property type="project" value="InterPro"/>
</dbReference>
<dbReference type="Gene3D" id="3.40.50.300">
    <property type="entry name" value="P-loop containing nucleotide triphosphate hydrolases"/>
    <property type="match status" value="1"/>
</dbReference>
<dbReference type="InterPro" id="IPR042197">
    <property type="entry name" value="Apaf_helical"/>
</dbReference>
<protein>
    <submittedName>
        <fullName evidence="8">Disease resistance protein RPM1-like</fullName>
    </submittedName>
</protein>
<dbReference type="PANTHER" id="PTHR23155">
    <property type="entry name" value="DISEASE RESISTANCE PROTEIN RP"/>
    <property type="match status" value="1"/>
</dbReference>
<keyword evidence="9" id="KW-1185">Reference proteome</keyword>
<dbReference type="AlphaFoldDB" id="A0A3L6T9K2"/>
<dbReference type="Pfam" id="PF00931">
    <property type="entry name" value="NB-ARC"/>
    <property type="match status" value="1"/>
</dbReference>
<reference evidence="9" key="1">
    <citation type="journal article" date="2019" name="Nat. Commun.">
        <title>The genome of broomcorn millet.</title>
        <authorList>
            <person name="Zou C."/>
            <person name="Miki D."/>
            <person name="Li D."/>
            <person name="Tang Q."/>
            <person name="Xiao L."/>
            <person name="Rajput S."/>
            <person name="Deng P."/>
            <person name="Jia W."/>
            <person name="Huang R."/>
            <person name="Zhang M."/>
            <person name="Sun Y."/>
            <person name="Hu J."/>
            <person name="Fu X."/>
            <person name="Schnable P.S."/>
            <person name="Li F."/>
            <person name="Zhang H."/>
            <person name="Feng B."/>
            <person name="Zhu X."/>
            <person name="Liu R."/>
            <person name="Schnable J.C."/>
            <person name="Zhu J.-K."/>
            <person name="Zhang H."/>
        </authorList>
    </citation>
    <scope>NUCLEOTIDE SEQUENCE [LARGE SCALE GENOMIC DNA]</scope>
</reference>
<keyword evidence="3" id="KW-0677">Repeat</keyword>
<dbReference type="InterPro" id="IPR044974">
    <property type="entry name" value="Disease_R_plants"/>
</dbReference>
<accession>A0A3L6T9K2</accession>
<dbReference type="SMART" id="SM00360">
    <property type="entry name" value="RRM"/>
    <property type="match status" value="1"/>
</dbReference>
<dbReference type="Proteomes" id="UP000275267">
    <property type="component" value="Unassembled WGS sequence"/>
</dbReference>
<keyword evidence="6" id="KW-0694">RNA-binding</keyword>
<dbReference type="Gene3D" id="1.10.8.430">
    <property type="entry name" value="Helical domain of apoptotic protease-activating factors"/>
    <property type="match status" value="1"/>
</dbReference>
<organism evidence="8 9">
    <name type="scientific">Panicum miliaceum</name>
    <name type="common">Proso millet</name>
    <name type="synonym">Broomcorn millet</name>
    <dbReference type="NCBI Taxonomy" id="4540"/>
    <lineage>
        <taxon>Eukaryota</taxon>
        <taxon>Viridiplantae</taxon>
        <taxon>Streptophyta</taxon>
        <taxon>Embryophyta</taxon>
        <taxon>Tracheophyta</taxon>
        <taxon>Spermatophyta</taxon>
        <taxon>Magnoliopsida</taxon>
        <taxon>Liliopsida</taxon>
        <taxon>Poales</taxon>
        <taxon>Poaceae</taxon>
        <taxon>PACMAD clade</taxon>
        <taxon>Panicoideae</taxon>
        <taxon>Panicodae</taxon>
        <taxon>Paniceae</taxon>
        <taxon>Panicinae</taxon>
        <taxon>Panicum</taxon>
        <taxon>Panicum sect. Panicum</taxon>
    </lineage>
</organism>
<keyword evidence="4" id="KW-0547">Nucleotide-binding</keyword>
<name>A0A3L6T9K2_PANMI</name>